<proteinExistence type="predicted"/>
<gene>
    <name evidence="1" type="ORF">AN2V17_13260</name>
</gene>
<evidence type="ECO:0000313" key="2">
    <source>
        <dbReference type="Proteomes" id="UP001374599"/>
    </source>
</evidence>
<protein>
    <submittedName>
        <fullName evidence="1">Uncharacterized protein</fullName>
    </submittedName>
</protein>
<keyword evidence="2" id="KW-1185">Reference proteome</keyword>
<accession>A0ACB5UHL1</accession>
<dbReference type="EMBL" id="BTPU01000020">
    <property type="protein sequence ID" value="GMQ62095.1"/>
    <property type="molecule type" value="Genomic_DNA"/>
</dbReference>
<reference evidence="1" key="1">
    <citation type="submission" date="2023-09" db="EMBL/GenBank/DDBJ databases">
        <title>Vallitalea sediminicola and Vallitalea maricola sp. nov., anaerobic bacteria isolated from marine sediment.</title>
        <authorList>
            <person name="Hirano S."/>
            <person name="Maeda A."/>
            <person name="Terahara T."/>
            <person name="Mori K."/>
            <person name="Hamada M."/>
            <person name="Matsumoto R."/>
            <person name="Kobayashi T."/>
        </authorList>
    </citation>
    <scope>NUCLEOTIDE SEQUENCE</scope>
    <source>
        <strain evidence="1">AN17-2</strain>
    </source>
</reference>
<sequence length="360" mass="42690">MNKNKIDRQNKIGFNCFCMNISAIYEYYDKLFLALAYINCDFLYNKELFLKFNNPKKPVEYISPDNDLIIVGPIDSVYKSDEIKFIKESTDSICPIEIKKICSSEDVDLEKINENFLLQGIPVIFTCDHYYMYTEYKKITKDIMKFHTPSHMLVLIDIDFDNNTAFIVDKFYSFIGTVKLDLLKASIKSQYIEDGSFIYLDDCYKKGDNITFNESFDKNMENLYKDIYINDDGHKYYKNIKALKMFREDFHYIITSLEETKGKYAPQFLSKLVSTTILQRLSFKNFIKTYKDKFTGVDKLINYLEESYKLWNRIDVYNDKTYLSKKTLTQNESKYIALLDKLVDVDNLLYEELQKIKIKD</sequence>
<evidence type="ECO:0000313" key="1">
    <source>
        <dbReference type="EMBL" id="GMQ62095.1"/>
    </source>
</evidence>
<dbReference type="Proteomes" id="UP001374599">
    <property type="component" value="Unassembled WGS sequence"/>
</dbReference>
<comment type="caution">
    <text evidence="1">The sequence shown here is derived from an EMBL/GenBank/DDBJ whole genome shotgun (WGS) entry which is preliminary data.</text>
</comment>
<name>A0ACB5UHL1_9FIRM</name>
<organism evidence="1 2">
    <name type="scientific">Vallitalea maricola</name>
    <dbReference type="NCBI Taxonomy" id="3074433"/>
    <lineage>
        <taxon>Bacteria</taxon>
        <taxon>Bacillati</taxon>
        <taxon>Bacillota</taxon>
        <taxon>Clostridia</taxon>
        <taxon>Lachnospirales</taxon>
        <taxon>Vallitaleaceae</taxon>
        <taxon>Vallitalea</taxon>
    </lineage>
</organism>